<dbReference type="EMBL" id="MLJW01003375">
    <property type="protein sequence ID" value="OIQ72199.1"/>
    <property type="molecule type" value="Genomic_DNA"/>
</dbReference>
<protein>
    <recommendedName>
        <fullName evidence="2">MtrB/PioB family decaheme-associated outer membrane protein</fullName>
    </recommendedName>
</protein>
<proteinExistence type="predicted"/>
<gene>
    <name evidence="1" type="ORF">GALL_461780</name>
</gene>
<dbReference type="Pfam" id="PF11854">
    <property type="entry name" value="MtrB_PioB"/>
    <property type="match status" value="1"/>
</dbReference>
<dbReference type="NCBIfam" id="TIGR03509">
    <property type="entry name" value="OMP_MtrB_PioB"/>
    <property type="match status" value="1"/>
</dbReference>
<dbReference type="InterPro" id="IPR020016">
    <property type="entry name" value="Decahaem-assoc_OM_MtrB/PioB"/>
</dbReference>
<name>A0A1J5PWJ5_9ZZZZ</name>
<evidence type="ECO:0008006" key="2">
    <source>
        <dbReference type="Google" id="ProtNLM"/>
    </source>
</evidence>
<accession>A0A1J5PWJ5</accession>
<dbReference type="AlphaFoldDB" id="A0A1J5PWJ5"/>
<organism evidence="1">
    <name type="scientific">mine drainage metagenome</name>
    <dbReference type="NCBI Taxonomy" id="410659"/>
    <lineage>
        <taxon>unclassified sequences</taxon>
        <taxon>metagenomes</taxon>
        <taxon>ecological metagenomes</taxon>
    </lineage>
</organism>
<sequence length="562" mass="60768">MPQFKNVLPGAGSDLNLSTKRKGLGLGFTRIISPALQFQVDVKTEDKDGSRLSGGLLNCVTLGTPTCTTLGLGSLPVVMLAEPIQSNQTQVETRLSYAMDKLRLSVGYYGSFYRNSNAWLNPSGTSAALSSGTLLALPPDNEAHQFDLTGNYDFTAKTRGTFKLGYATALQTAGFSNYWPINNLDAKVVTTLAKFGLTSRPLPKLTLLADLRYENKDDQTPLYNYNLVGTNRQLPNRKVQGKVQASWQFNSDYRGTLGVDLESIDRGTFTATGTAAGVSALRQNTDETTVRADLRRRLTSNFSGTVGLSSSHRGGSNWLQPNAAGTTGVTEVTNPALDAVFMPTLADRQRDKVKLSADWQASEKFSLQFNAENGTDNYSAPTANGLQDTRMSLFGVDWSYAISDDWAFNGYLSQSNQILNQSRYLGTVMAFDNTNRAASVGITGNANSKLRLGANLSYVDDQSVYAQSPSASAPASVAAQLAASGGLPDTSYRQTALKLFASYALEKKASVRFDLIHQHNTINDWAWAANGVPFTYADGSTVTQSPDQNVSFVGVTYVYQLP</sequence>
<comment type="caution">
    <text evidence="1">The sequence shown here is derived from an EMBL/GenBank/DDBJ whole genome shotgun (WGS) entry which is preliminary data.</text>
</comment>
<reference evidence="1" key="1">
    <citation type="submission" date="2016-10" db="EMBL/GenBank/DDBJ databases">
        <title>Sequence of Gallionella enrichment culture.</title>
        <authorList>
            <person name="Poehlein A."/>
            <person name="Muehling M."/>
            <person name="Daniel R."/>
        </authorList>
    </citation>
    <scope>NUCLEOTIDE SEQUENCE</scope>
</reference>
<evidence type="ECO:0000313" key="1">
    <source>
        <dbReference type="EMBL" id="OIQ72199.1"/>
    </source>
</evidence>
<dbReference type="SUPFAM" id="SSF56935">
    <property type="entry name" value="Porins"/>
    <property type="match status" value="2"/>
</dbReference>